<gene>
    <name evidence="12" type="ORF">INT48_003697</name>
</gene>
<name>A0A8H7SF12_9FUNG</name>
<keyword evidence="2 10" id="KW-0812">Transmembrane</keyword>
<keyword evidence="7" id="KW-0325">Glycoprotein</keyword>
<evidence type="ECO:0000256" key="6">
    <source>
        <dbReference type="ARBA" id="ARBA00023170"/>
    </source>
</evidence>
<dbReference type="SUPFAM" id="SSF53822">
    <property type="entry name" value="Periplasmic binding protein-like I"/>
    <property type="match status" value="1"/>
</dbReference>
<feature type="transmembrane region" description="Helical" evidence="10">
    <location>
        <begin position="512"/>
        <end position="534"/>
    </location>
</feature>
<feature type="transmembrane region" description="Helical" evidence="10">
    <location>
        <begin position="560"/>
        <end position="582"/>
    </location>
</feature>
<evidence type="ECO:0000256" key="5">
    <source>
        <dbReference type="ARBA" id="ARBA00023136"/>
    </source>
</evidence>
<protein>
    <recommendedName>
        <fullName evidence="11">G-protein coupled receptors family 3 profile domain-containing protein</fullName>
    </recommendedName>
</protein>
<dbReference type="Gene3D" id="3.40.50.2300">
    <property type="match status" value="1"/>
</dbReference>
<dbReference type="AlphaFoldDB" id="A0A8H7SF12"/>
<dbReference type="GO" id="GO:0004965">
    <property type="term" value="F:G protein-coupled GABA receptor activity"/>
    <property type="evidence" value="ECO:0007669"/>
    <property type="project" value="InterPro"/>
</dbReference>
<keyword evidence="6" id="KW-0675">Receptor</keyword>
<evidence type="ECO:0000313" key="13">
    <source>
        <dbReference type="Proteomes" id="UP000613177"/>
    </source>
</evidence>
<reference evidence="12" key="1">
    <citation type="submission" date="2021-01" db="EMBL/GenBank/DDBJ databases">
        <title>Metabolic potential, ecology and presence of endohyphal bacteria is reflected in genomic diversity of Mucoromycotina.</title>
        <authorList>
            <person name="Muszewska A."/>
            <person name="Okrasinska A."/>
            <person name="Steczkiewicz K."/>
            <person name="Drgas O."/>
            <person name="Orlowska M."/>
            <person name="Perlinska-Lenart U."/>
            <person name="Aleksandrzak-Piekarczyk T."/>
            <person name="Szatraj K."/>
            <person name="Zielenkiewicz U."/>
            <person name="Pilsyk S."/>
            <person name="Malc E."/>
            <person name="Mieczkowski P."/>
            <person name="Kruszewska J.S."/>
            <person name="Biernat P."/>
            <person name="Pawlowska J."/>
        </authorList>
    </citation>
    <scope>NUCLEOTIDE SEQUENCE</scope>
    <source>
        <strain evidence="12">WA0000018081</strain>
    </source>
</reference>
<keyword evidence="13" id="KW-1185">Reference proteome</keyword>
<dbReference type="InterPro" id="IPR001828">
    <property type="entry name" value="ANF_lig-bd_rcpt"/>
</dbReference>
<keyword evidence="3 10" id="KW-1133">Transmembrane helix</keyword>
<dbReference type="GO" id="GO:0038039">
    <property type="term" value="C:G protein-coupled receptor heterodimeric complex"/>
    <property type="evidence" value="ECO:0007669"/>
    <property type="project" value="TreeGrafter"/>
</dbReference>
<dbReference type="Proteomes" id="UP000613177">
    <property type="component" value="Unassembled WGS sequence"/>
</dbReference>
<dbReference type="InterPro" id="IPR002455">
    <property type="entry name" value="GPCR3_GABA-B"/>
</dbReference>
<dbReference type="EMBL" id="JAEPRE010000303">
    <property type="protein sequence ID" value="KAG2229154.1"/>
    <property type="molecule type" value="Genomic_DNA"/>
</dbReference>
<dbReference type="PANTHER" id="PTHR10519:SF20">
    <property type="entry name" value="G-PROTEIN COUPLED RECEPTOR 156-RELATED"/>
    <property type="match status" value="1"/>
</dbReference>
<keyword evidence="4" id="KW-0297">G-protein coupled receptor</keyword>
<evidence type="ECO:0000256" key="8">
    <source>
        <dbReference type="ARBA" id="ARBA00023224"/>
    </source>
</evidence>
<feature type="region of interest" description="Disordered" evidence="9">
    <location>
        <begin position="687"/>
        <end position="712"/>
    </location>
</feature>
<dbReference type="GO" id="GO:0007214">
    <property type="term" value="P:gamma-aminobutyric acid signaling pathway"/>
    <property type="evidence" value="ECO:0007669"/>
    <property type="project" value="TreeGrafter"/>
</dbReference>
<evidence type="ECO:0000256" key="2">
    <source>
        <dbReference type="ARBA" id="ARBA00022692"/>
    </source>
</evidence>
<evidence type="ECO:0000256" key="4">
    <source>
        <dbReference type="ARBA" id="ARBA00023040"/>
    </source>
</evidence>
<comment type="subcellular location">
    <subcellularLocation>
        <location evidence="1">Membrane</location>
        <topology evidence="1">Multi-pass membrane protein</topology>
    </subcellularLocation>
</comment>
<evidence type="ECO:0000259" key="11">
    <source>
        <dbReference type="PROSITE" id="PS50259"/>
    </source>
</evidence>
<accession>A0A8H7SF12</accession>
<evidence type="ECO:0000256" key="3">
    <source>
        <dbReference type="ARBA" id="ARBA00022989"/>
    </source>
</evidence>
<organism evidence="12 13">
    <name type="scientific">Thamnidium elegans</name>
    <dbReference type="NCBI Taxonomy" id="101142"/>
    <lineage>
        <taxon>Eukaryota</taxon>
        <taxon>Fungi</taxon>
        <taxon>Fungi incertae sedis</taxon>
        <taxon>Mucoromycota</taxon>
        <taxon>Mucoromycotina</taxon>
        <taxon>Mucoromycetes</taxon>
        <taxon>Mucorales</taxon>
        <taxon>Mucorineae</taxon>
        <taxon>Mucoraceae</taxon>
        <taxon>Thamnidium</taxon>
    </lineage>
</organism>
<dbReference type="InterPro" id="IPR017978">
    <property type="entry name" value="GPCR_3_C"/>
</dbReference>
<dbReference type="Pfam" id="PF00003">
    <property type="entry name" value="7tm_3"/>
    <property type="match status" value="1"/>
</dbReference>
<dbReference type="InterPro" id="IPR028082">
    <property type="entry name" value="Peripla_BP_I"/>
</dbReference>
<feature type="domain" description="G-protein coupled receptors family 3 profile" evidence="11">
    <location>
        <begin position="440"/>
        <end position="615"/>
    </location>
</feature>
<keyword evidence="8" id="KW-0807">Transducer</keyword>
<evidence type="ECO:0000256" key="7">
    <source>
        <dbReference type="ARBA" id="ARBA00023180"/>
    </source>
</evidence>
<dbReference type="CDD" id="cd15047">
    <property type="entry name" value="7tmC_GABA-B-like"/>
    <property type="match status" value="1"/>
</dbReference>
<evidence type="ECO:0000256" key="1">
    <source>
        <dbReference type="ARBA" id="ARBA00004141"/>
    </source>
</evidence>
<keyword evidence="5 10" id="KW-0472">Membrane</keyword>
<dbReference type="PROSITE" id="PS50259">
    <property type="entry name" value="G_PROTEIN_RECEP_F3_4"/>
    <property type="match status" value="1"/>
</dbReference>
<evidence type="ECO:0000256" key="10">
    <source>
        <dbReference type="SAM" id="Phobius"/>
    </source>
</evidence>
<proteinExistence type="predicted"/>
<feature type="transmembrane region" description="Helical" evidence="10">
    <location>
        <begin position="468"/>
        <end position="488"/>
    </location>
</feature>
<evidence type="ECO:0000256" key="9">
    <source>
        <dbReference type="SAM" id="MobiDB-lite"/>
    </source>
</evidence>
<sequence length="880" mass="98692">MTQQSVIGELPFNSLAFGKLLVDDLYSNINQTDNSTVYITPRYNTTGRTELKIGVLLPFTQKNDNLTAQIVWGGSSAIRMAVNDINSRQVIPGAYITLIEKDSFPDSSLDQMSVTNAVYASVTLLQQGVIGVIGDISSSWTSLSALMTSTLEIPQCSFTANANKTQYKYFFRTIPTQVIIADVMLSFASKQGWNKLGVLYTDDPLGQQCKRALIQAGNMDLHILQYQSIASTQTTDDMLNALKNITNGGARIIMVAATAQPQVSILIQAQKMGLINSDYVWLMMGDTSTELEQTVIETNQNYSLNIDYASAYQGLFFFDNWLSLHGYQPFESFLDQWATLNPEAKNKTDKLIKLATGELGDEMLPSAFNIGYVGPEGPMNYDSNGDLTTGQVIGKSTGGFLNITGSPIFFDGTHVPPLDSPPSIPLNPDITSPISHAILALSSAELVGFVLTYISVMMMIGIPTETSCIVTPVTFSLGFLLVLGNMIAKNYRIYRIFNNIFITRNVITDNHLLQTVAGLIGLEMIILVVGLLVAKPVPTKFEVSFSTHYWSCEPQGSNKIVFLVLSTVYAAFLLLFATFLAYKTRFAADFYTKYYIDVISILWATTFSLLILFLPKLQAFYRVKIKEKRDEQQQQEKSNNSTSRPSVFSFLKSSHNQTYFDHRTSHSNTPGISELLSLEQILASDEPVLDDDDDNSLRRRKPSAVSTTLENHDGGSSNFIEVHEGEMPIRKVFRYFPFLSQWEMHYVMVFPWLGYFSHFSKCAKKGTVMSYHHASIYSAKLEDYVLKVHGQGWCDMYIQLPNLNALNTWEQCFNQKKPDYLDFRRRPIEEPVQQEVLQSLDISLHHPHDTNIMLESSMSHDHLLRRMSDKSDEATAVHTT</sequence>
<dbReference type="PANTHER" id="PTHR10519">
    <property type="entry name" value="GABA-B RECEPTOR"/>
    <property type="match status" value="1"/>
</dbReference>
<comment type="caution">
    <text evidence="12">The sequence shown here is derived from an EMBL/GenBank/DDBJ whole genome shotgun (WGS) entry which is preliminary data.</text>
</comment>
<evidence type="ECO:0000313" key="12">
    <source>
        <dbReference type="EMBL" id="KAG2229154.1"/>
    </source>
</evidence>
<dbReference type="Pfam" id="PF01094">
    <property type="entry name" value="ANF_receptor"/>
    <property type="match status" value="1"/>
</dbReference>
<feature type="transmembrane region" description="Helical" evidence="10">
    <location>
        <begin position="594"/>
        <end position="614"/>
    </location>
</feature>